<organism evidence="2 3">
    <name type="scientific">Ophiophagus hannah</name>
    <name type="common">King cobra</name>
    <name type="synonym">Naja hannah</name>
    <dbReference type="NCBI Taxonomy" id="8665"/>
    <lineage>
        <taxon>Eukaryota</taxon>
        <taxon>Metazoa</taxon>
        <taxon>Chordata</taxon>
        <taxon>Craniata</taxon>
        <taxon>Vertebrata</taxon>
        <taxon>Euteleostomi</taxon>
        <taxon>Lepidosauria</taxon>
        <taxon>Squamata</taxon>
        <taxon>Bifurcata</taxon>
        <taxon>Unidentata</taxon>
        <taxon>Episquamata</taxon>
        <taxon>Toxicofera</taxon>
        <taxon>Serpentes</taxon>
        <taxon>Colubroidea</taxon>
        <taxon>Elapidae</taxon>
        <taxon>Elapinae</taxon>
        <taxon>Ophiophagus</taxon>
    </lineage>
</organism>
<feature type="region of interest" description="Disordered" evidence="1">
    <location>
        <begin position="1"/>
        <end position="66"/>
    </location>
</feature>
<protein>
    <submittedName>
        <fullName evidence="2">Uncharacterized protein</fullName>
    </submittedName>
</protein>
<evidence type="ECO:0000256" key="1">
    <source>
        <dbReference type="SAM" id="MobiDB-lite"/>
    </source>
</evidence>
<keyword evidence="3" id="KW-1185">Reference proteome</keyword>
<dbReference type="Proteomes" id="UP000018936">
    <property type="component" value="Unassembled WGS sequence"/>
</dbReference>
<dbReference type="AlphaFoldDB" id="V8P1F3"/>
<reference evidence="2 3" key="1">
    <citation type="journal article" date="2013" name="Proc. Natl. Acad. Sci. U.S.A.">
        <title>The king cobra genome reveals dynamic gene evolution and adaptation in the snake venom system.</title>
        <authorList>
            <person name="Vonk F.J."/>
            <person name="Casewell N.R."/>
            <person name="Henkel C.V."/>
            <person name="Heimberg A.M."/>
            <person name="Jansen H.J."/>
            <person name="McCleary R.J."/>
            <person name="Kerkkamp H.M."/>
            <person name="Vos R.A."/>
            <person name="Guerreiro I."/>
            <person name="Calvete J.J."/>
            <person name="Wuster W."/>
            <person name="Woods A.E."/>
            <person name="Logan J.M."/>
            <person name="Harrison R.A."/>
            <person name="Castoe T.A."/>
            <person name="de Koning A.P."/>
            <person name="Pollock D.D."/>
            <person name="Yandell M."/>
            <person name="Calderon D."/>
            <person name="Renjifo C."/>
            <person name="Currier R.B."/>
            <person name="Salgado D."/>
            <person name="Pla D."/>
            <person name="Sanz L."/>
            <person name="Hyder A.S."/>
            <person name="Ribeiro J.M."/>
            <person name="Arntzen J.W."/>
            <person name="van den Thillart G.E."/>
            <person name="Boetzer M."/>
            <person name="Pirovano W."/>
            <person name="Dirks R.P."/>
            <person name="Spaink H.P."/>
            <person name="Duboule D."/>
            <person name="McGlinn E."/>
            <person name="Kini R.M."/>
            <person name="Richardson M.K."/>
        </authorList>
    </citation>
    <scope>NUCLEOTIDE SEQUENCE</scope>
    <source>
        <tissue evidence="2">Blood</tissue>
    </source>
</reference>
<evidence type="ECO:0000313" key="3">
    <source>
        <dbReference type="Proteomes" id="UP000018936"/>
    </source>
</evidence>
<proteinExistence type="predicted"/>
<sequence>EGRKELERKRKGGREGKEGDREKRERRKERGKERRREIERGKLEGKKGRRWEGGKEGSKETRKENSMTKHWFSLQFMIELLSLWCPFQEVLHYTTAVSQSVDSGPRLLLSQTLANSFETMVGPHSANNKDVVNERLTSSGH</sequence>
<feature type="non-terminal residue" evidence="2">
    <location>
        <position position="1"/>
    </location>
</feature>
<comment type="caution">
    <text evidence="2">The sequence shown here is derived from an EMBL/GenBank/DDBJ whole genome shotgun (WGS) entry which is preliminary data.</text>
</comment>
<accession>V8P1F3</accession>
<gene>
    <name evidence="2" type="ORF">L345_06456</name>
</gene>
<evidence type="ECO:0000313" key="2">
    <source>
        <dbReference type="EMBL" id="ETE67758.1"/>
    </source>
</evidence>
<dbReference type="EMBL" id="AZIM01001197">
    <property type="protein sequence ID" value="ETE67758.1"/>
    <property type="molecule type" value="Genomic_DNA"/>
</dbReference>
<name>V8P1F3_OPHHA</name>